<reference evidence="1 2" key="1">
    <citation type="submission" date="2015-12" db="EMBL/GenBank/DDBJ databases">
        <authorList>
            <person name="Shamseldin A."/>
            <person name="Moawad H."/>
            <person name="Abd El-Rahim W.M."/>
            <person name="Sadowsky M.J."/>
        </authorList>
    </citation>
    <scope>NUCLEOTIDE SEQUENCE [LARGE SCALE GENOMIC DNA]</scope>
    <source>
        <strain evidence="1 2">D7</strain>
    </source>
</reference>
<name>A0A126Q2X6_ALTMA</name>
<accession>A0A126Q2X6</accession>
<dbReference type="AlphaFoldDB" id="A0A126Q2X6"/>
<dbReference type="Proteomes" id="UP000063991">
    <property type="component" value="Chromosome"/>
</dbReference>
<proteinExistence type="predicted"/>
<organism evidence="1 2">
    <name type="scientific">Alteromonas macleodii</name>
    <name type="common">Pseudoalteromonas macleodii</name>
    <dbReference type="NCBI Taxonomy" id="28108"/>
    <lineage>
        <taxon>Bacteria</taxon>
        <taxon>Pseudomonadati</taxon>
        <taxon>Pseudomonadota</taxon>
        <taxon>Gammaproteobacteria</taxon>
        <taxon>Alteromonadales</taxon>
        <taxon>Alteromonadaceae</taxon>
        <taxon>Alteromonas/Salinimonas group</taxon>
        <taxon>Alteromonas</taxon>
    </lineage>
</organism>
<sequence length="913" mass="104591">MRAAIKFEQQIHADIQQKLDAYESGMGNSSTSDVWQFNFDSFIVRVDFSFFDSLSAKSSEYLVSNQIDIKIFAKLLLLEVFSKQLSHSTFKGGVDFLFMFLHFIISDGCKKVSLDLLGQFLEHYLMHSFNSGKIVARLSPRNYRTASSCMNRLLEVDSLIGYYGLSKLFEDDLNTFKIETSLKTSLEVISAGELPFGDWKKGGTFNHLTLDYGRYYIDYCMRFYKDNYGTALGIATVISNMERHILNVGLTLHKNTKQLFYSLLDSDDIIDSKKFKRFKKEKIERLKASIEDEFLNVVRDAQKRSYLLSKSGVNSVASYLGIEQEGEREDKRAQYLSELERLRQIIYLYLEENKGMVQKLLSESKCPVSFEKFVFAIDKTASSTQYSLVFPNSEFYQYAGRADSNNGQPLSLTFLSKVRSAGISVVVSLCGWRGGEFGFPVTSISRKINEDILDQYSTPLRYIVDWHAFKTDGNAITHREITPTAYELISELSLLNQSGEDEPALYPVHVHAKDPTSSSSSHSAIRSAVEKNWENFVFRNQDFKILDEVKELEKLSVLVRQRKVLATEQSQRLKELNEKSTTEAFERVIQDPNLIEAKRKAEEQYERVMFITSKARGFYVNGWLVKYKDYLKGLPSELSENMIKVLDTNLSRETKFEIRNASRDACVNNTFISQVTDEVMEGCLYPTPHAFRHMWAEAVYRRFDGDAGWMIRSNFKHVSKNMWLAYIRDKDNRRMHDTIKVRVASSIMKNWLAKEGRDSAGKFHKFLRKLATNTTISNIEGLESSIEKLAREDIISIKANPWGFCVARASTLKMTKCYDGFDYNPQAASPSLCMDCINNLTMSSNIDYIIINSWQHVDLLMSEHISAIPKTLLKQSLDYVRLALKRVSELKPDHSIIPKLKLAISNGGNHGLL</sequence>
<dbReference type="EMBL" id="CP014323">
    <property type="protein sequence ID" value="AMJ98809.1"/>
    <property type="molecule type" value="Genomic_DNA"/>
</dbReference>
<gene>
    <name evidence="1" type="ORF">AVL55_11905</name>
</gene>
<evidence type="ECO:0000313" key="1">
    <source>
        <dbReference type="EMBL" id="AMJ98809.1"/>
    </source>
</evidence>
<dbReference type="OrthoDB" id="5837042at2"/>
<protein>
    <submittedName>
        <fullName evidence="1">Uncharacterized protein</fullName>
    </submittedName>
</protein>
<dbReference type="RefSeq" id="WP_061095283.1">
    <property type="nucleotide sequence ID" value="NZ_CP014323.1"/>
</dbReference>
<evidence type="ECO:0000313" key="2">
    <source>
        <dbReference type="Proteomes" id="UP000063991"/>
    </source>
</evidence>